<dbReference type="WBParaSite" id="MCU_005946-RA">
    <property type="protein sequence ID" value="MCU_005946-RA"/>
    <property type="gene ID" value="MCU_005946"/>
</dbReference>
<keyword evidence="2" id="KW-0963">Cytoplasm</keyword>
<dbReference type="PANTHER" id="PTHR45954:SF1">
    <property type="entry name" value="LD33695P"/>
    <property type="match status" value="1"/>
</dbReference>
<dbReference type="GO" id="GO:0005092">
    <property type="term" value="F:GDP-dissociation inhibitor activity"/>
    <property type="evidence" value="ECO:0007669"/>
    <property type="project" value="TreeGrafter"/>
</dbReference>
<name>A0A5K3F737_MESCO</name>
<dbReference type="SMART" id="SM00028">
    <property type="entry name" value="TPR"/>
    <property type="match status" value="3"/>
</dbReference>
<evidence type="ECO:0000256" key="1">
    <source>
        <dbReference type="ARBA" id="ARBA00004496"/>
    </source>
</evidence>
<dbReference type="InterPro" id="IPR011990">
    <property type="entry name" value="TPR-like_helical_dom_sf"/>
</dbReference>
<keyword evidence="3" id="KW-0677">Repeat</keyword>
<reference evidence="4" key="1">
    <citation type="submission" date="2019-11" db="UniProtKB">
        <authorList>
            <consortium name="WormBaseParasite"/>
        </authorList>
    </citation>
    <scope>IDENTIFICATION</scope>
</reference>
<dbReference type="GO" id="GO:0000132">
    <property type="term" value="P:establishment of mitotic spindle orientation"/>
    <property type="evidence" value="ECO:0007669"/>
    <property type="project" value="TreeGrafter"/>
</dbReference>
<accession>A0A5K3F737</accession>
<dbReference type="InterPro" id="IPR019734">
    <property type="entry name" value="TPR_rpt"/>
</dbReference>
<dbReference type="InterPro" id="IPR052386">
    <property type="entry name" value="GPSM"/>
</dbReference>
<dbReference type="Gene3D" id="1.25.40.10">
    <property type="entry name" value="Tetratricopeptide repeat domain"/>
    <property type="match status" value="1"/>
</dbReference>
<evidence type="ECO:0000256" key="3">
    <source>
        <dbReference type="ARBA" id="ARBA00022737"/>
    </source>
</evidence>
<proteinExistence type="predicted"/>
<evidence type="ECO:0000313" key="4">
    <source>
        <dbReference type="WBParaSite" id="MCU_005946-RA"/>
    </source>
</evidence>
<protein>
    <submittedName>
        <fullName evidence="4">TPR_REGION domain-containing protein</fullName>
    </submittedName>
</protein>
<dbReference type="GO" id="GO:0001965">
    <property type="term" value="F:G-protein alpha-subunit binding"/>
    <property type="evidence" value="ECO:0007669"/>
    <property type="project" value="TreeGrafter"/>
</dbReference>
<dbReference type="AlphaFoldDB" id="A0A5K3F737"/>
<organism evidence="4">
    <name type="scientific">Mesocestoides corti</name>
    <name type="common">Flatworm</name>
    <dbReference type="NCBI Taxonomy" id="53468"/>
    <lineage>
        <taxon>Eukaryota</taxon>
        <taxon>Metazoa</taxon>
        <taxon>Spiralia</taxon>
        <taxon>Lophotrochozoa</taxon>
        <taxon>Platyhelminthes</taxon>
        <taxon>Cestoda</taxon>
        <taxon>Eucestoda</taxon>
        <taxon>Cyclophyllidea</taxon>
        <taxon>Mesocestoididae</taxon>
        <taxon>Mesocestoides</taxon>
    </lineage>
</organism>
<dbReference type="GO" id="GO:0005938">
    <property type="term" value="C:cell cortex"/>
    <property type="evidence" value="ECO:0007669"/>
    <property type="project" value="TreeGrafter"/>
</dbReference>
<comment type="subcellular location">
    <subcellularLocation>
        <location evidence="1">Cytoplasm</location>
    </subcellularLocation>
</comment>
<evidence type="ECO:0000256" key="2">
    <source>
        <dbReference type="ARBA" id="ARBA00022490"/>
    </source>
</evidence>
<dbReference type="SUPFAM" id="SSF48452">
    <property type="entry name" value="TPR-like"/>
    <property type="match status" value="1"/>
</dbReference>
<dbReference type="PANTHER" id="PTHR45954">
    <property type="entry name" value="LD33695P"/>
    <property type="match status" value="1"/>
</dbReference>
<sequence length="180" mass="20508">MTFKDQSRKASNPRSCLELALEAERLCKTTKDYQTAIRLFRQALSVGTDDIAVLSAVYSQLGNAYFYEHDFLNALEFHRWDLSLSRQTGDLHGEAKACANLSTCFKMIEKYPESVVCAKRQLEICRRFNDKPSTARALYNLGNAYHSKGRQFLQFTGANQLGEFTSEAKHDQERALACFE</sequence>